<evidence type="ECO:0000259" key="6">
    <source>
        <dbReference type="Pfam" id="PF05175"/>
    </source>
</evidence>
<evidence type="ECO:0000256" key="2">
    <source>
        <dbReference type="ARBA" id="ARBA00022679"/>
    </source>
</evidence>
<dbReference type="Gene3D" id="3.40.50.150">
    <property type="entry name" value="Vaccinia Virus protein VP39"/>
    <property type="match status" value="1"/>
</dbReference>
<dbReference type="STRING" id="471514.AN477_15810"/>
<dbReference type="InterPro" id="IPR002052">
    <property type="entry name" value="DNA_methylase_N6_adenine_CS"/>
</dbReference>
<evidence type="ECO:0000256" key="3">
    <source>
        <dbReference type="ARBA" id="ARBA00022691"/>
    </source>
</evidence>
<feature type="domain" description="Methyltransferase small" evidence="6">
    <location>
        <begin position="128"/>
        <end position="206"/>
    </location>
</feature>
<dbReference type="InterPro" id="IPR029063">
    <property type="entry name" value="SAM-dependent_MTases_sf"/>
</dbReference>
<dbReference type="Proteomes" id="UP000050482">
    <property type="component" value="Unassembled WGS sequence"/>
</dbReference>
<dbReference type="NCBIfam" id="TIGR00536">
    <property type="entry name" value="hemK_fam"/>
    <property type="match status" value="1"/>
</dbReference>
<dbReference type="InterPro" id="IPR040758">
    <property type="entry name" value="PrmC_N"/>
</dbReference>
<keyword evidence="9" id="KW-1185">Reference proteome</keyword>
<proteinExistence type="inferred from homology"/>
<gene>
    <name evidence="5" type="primary">prmC</name>
    <name evidence="8" type="ORF">AN477_15810</name>
</gene>
<protein>
    <recommendedName>
        <fullName evidence="5">Release factor glutamine methyltransferase</fullName>
        <shortName evidence="5">RF MTase</shortName>
        <ecNumber evidence="5">2.1.1.297</ecNumber>
    </recommendedName>
    <alternativeName>
        <fullName evidence="5">N5-glutamine methyltransferase PrmC</fullName>
    </alternativeName>
    <alternativeName>
        <fullName evidence="5">Protein-(glutamine-N5) MTase PrmC</fullName>
    </alternativeName>
    <alternativeName>
        <fullName evidence="5">Protein-glutamine N-methyltransferase PrmC</fullName>
    </alternativeName>
</protein>
<comment type="caution">
    <text evidence="5">Lacks conserved residue(s) required for the propagation of feature annotation.</text>
</comment>
<comment type="function">
    <text evidence="5">Methylates the class 1 translation termination release factors RF1/PrfA and RF2/PrfB on the glutamine residue of the universally conserved GGQ motif.</text>
</comment>
<evidence type="ECO:0000256" key="5">
    <source>
        <dbReference type="HAMAP-Rule" id="MF_02126"/>
    </source>
</evidence>
<dbReference type="InterPro" id="IPR019874">
    <property type="entry name" value="RF_methyltr_PrmC"/>
</dbReference>
<dbReference type="EMBL" id="LJCO01000069">
    <property type="protein sequence ID" value="KPV42858.1"/>
    <property type="molecule type" value="Genomic_DNA"/>
</dbReference>
<feature type="binding site" evidence="5">
    <location>
        <position position="156"/>
    </location>
    <ligand>
        <name>S-adenosyl-L-methionine</name>
        <dbReference type="ChEBI" id="CHEBI:59789"/>
    </ligand>
</feature>
<dbReference type="HAMAP" id="MF_02126">
    <property type="entry name" value="RF_methyltr_PrmC"/>
    <property type="match status" value="1"/>
</dbReference>
<dbReference type="PATRIC" id="fig|471514.4.peg.4848"/>
<name>A0A0P9CT86_9BACL</name>
<dbReference type="PROSITE" id="PS00092">
    <property type="entry name" value="N6_MTASE"/>
    <property type="match status" value="1"/>
</dbReference>
<dbReference type="AlphaFoldDB" id="A0A0P9CT86"/>
<dbReference type="SUPFAM" id="SSF53335">
    <property type="entry name" value="S-adenosyl-L-methionine-dependent methyltransferases"/>
    <property type="match status" value="1"/>
</dbReference>
<organism evidence="8 9">
    <name type="scientific">Alicyclobacillus ferrooxydans</name>
    <dbReference type="NCBI Taxonomy" id="471514"/>
    <lineage>
        <taxon>Bacteria</taxon>
        <taxon>Bacillati</taxon>
        <taxon>Bacillota</taxon>
        <taxon>Bacilli</taxon>
        <taxon>Bacillales</taxon>
        <taxon>Alicyclobacillaceae</taxon>
        <taxon>Alicyclobacillus</taxon>
    </lineage>
</organism>
<dbReference type="InterPro" id="IPR007848">
    <property type="entry name" value="Small_mtfrase_dom"/>
</dbReference>
<keyword evidence="1 5" id="KW-0489">Methyltransferase</keyword>
<dbReference type="NCBIfam" id="TIGR03534">
    <property type="entry name" value="RF_mod_PrmC"/>
    <property type="match status" value="1"/>
</dbReference>
<comment type="caution">
    <text evidence="8">The sequence shown here is derived from an EMBL/GenBank/DDBJ whole genome shotgun (WGS) entry which is preliminary data.</text>
</comment>
<dbReference type="Gene3D" id="1.10.8.10">
    <property type="entry name" value="DNA helicase RuvA subunit, C-terminal domain"/>
    <property type="match status" value="1"/>
</dbReference>
<evidence type="ECO:0000313" key="8">
    <source>
        <dbReference type="EMBL" id="KPV42858.1"/>
    </source>
</evidence>
<dbReference type="InterPro" id="IPR050320">
    <property type="entry name" value="N5-glutamine_MTase"/>
</dbReference>
<evidence type="ECO:0000259" key="7">
    <source>
        <dbReference type="Pfam" id="PF17827"/>
    </source>
</evidence>
<evidence type="ECO:0000256" key="1">
    <source>
        <dbReference type="ARBA" id="ARBA00022603"/>
    </source>
</evidence>
<dbReference type="PANTHER" id="PTHR18895">
    <property type="entry name" value="HEMK METHYLTRANSFERASE"/>
    <property type="match status" value="1"/>
</dbReference>
<dbReference type="PANTHER" id="PTHR18895:SF74">
    <property type="entry name" value="MTRF1L RELEASE FACTOR GLUTAMINE METHYLTRANSFERASE"/>
    <property type="match status" value="1"/>
</dbReference>
<dbReference type="CDD" id="cd02440">
    <property type="entry name" value="AdoMet_MTases"/>
    <property type="match status" value="1"/>
</dbReference>
<accession>A0A0P9CT86</accession>
<dbReference type="EC" id="2.1.1.297" evidence="5"/>
<feature type="binding site" evidence="5">
    <location>
        <position position="198"/>
    </location>
    <ligand>
        <name>S-adenosyl-L-methionine</name>
        <dbReference type="ChEBI" id="CHEBI:59789"/>
    </ligand>
</feature>
<dbReference type="GO" id="GO:0003676">
    <property type="term" value="F:nucleic acid binding"/>
    <property type="evidence" value="ECO:0007669"/>
    <property type="project" value="InterPro"/>
</dbReference>
<dbReference type="GO" id="GO:0102559">
    <property type="term" value="F:peptide chain release factor N(5)-glutamine methyltransferase activity"/>
    <property type="evidence" value="ECO:0007669"/>
    <property type="project" value="UniProtKB-EC"/>
</dbReference>
<sequence>MESSGPSQGGPVSVADALQIARGEAEWLLQSVLGWTPTKMLMSLGDPLPADAAKRFFEAVKRRSAGEPIQYIIGEAPFYGRWFHVEPGCLIPRPETELLVEAVVTYIHDVHRGNVHGLTGGAYSDHLRVADIGTGSGAIAVTVALECPGVDVYAIDLSMDALRIARGNAQVHDAPVSFVHADGINWLRDFSGQIVVSNPPYIPSQDIEELAMDVRDHEPRLALDGGPDGLDFYRGLASLGDGIFADGPAAIFLEVGAGQAPAVRDLFVHGTGGADFRSWDFKILKDLQGIERIVKGVRGDG</sequence>
<evidence type="ECO:0000313" key="9">
    <source>
        <dbReference type="Proteomes" id="UP000050482"/>
    </source>
</evidence>
<keyword evidence="3 5" id="KW-0949">S-adenosyl-L-methionine</keyword>
<reference evidence="8 9" key="1">
    <citation type="submission" date="2015-09" db="EMBL/GenBank/DDBJ databases">
        <title>Draft genome sequence of Alicyclobacillus ferrooxydans DSM 22381.</title>
        <authorList>
            <person name="Hemp J."/>
        </authorList>
    </citation>
    <scope>NUCLEOTIDE SEQUENCE [LARGE SCALE GENOMIC DNA]</scope>
    <source>
        <strain evidence="8 9">TC-34</strain>
    </source>
</reference>
<evidence type="ECO:0000256" key="4">
    <source>
        <dbReference type="ARBA" id="ARBA00048391"/>
    </source>
</evidence>
<feature type="binding site" evidence="5">
    <location>
        <begin position="198"/>
        <end position="201"/>
    </location>
    <ligand>
        <name>substrate</name>
    </ligand>
</feature>
<dbReference type="Pfam" id="PF05175">
    <property type="entry name" value="MTS"/>
    <property type="match status" value="1"/>
</dbReference>
<feature type="domain" description="Release factor glutamine methyltransferase N-terminal" evidence="7">
    <location>
        <begin position="19"/>
        <end position="74"/>
    </location>
</feature>
<keyword evidence="2 5" id="KW-0808">Transferase</keyword>
<comment type="catalytic activity">
    <reaction evidence="4 5">
        <text>L-glutaminyl-[peptide chain release factor] + S-adenosyl-L-methionine = N(5)-methyl-L-glutaminyl-[peptide chain release factor] + S-adenosyl-L-homocysteine + H(+)</text>
        <dbReference type="Rhea" id="RHEA:42896"/>
        <dbReference type="Rhea" id="RHEA-COMP:10271"/>
        <dbReference type="Rhea" id="RHEA-COMP:10272"/>
        <dbReference type="ChEBI" id="CHEBI:15378"/>
        <dbReference type="ChEBI" id="CHEBI:30011"/>
        <dbReference type="ChEBI" id="CHEBI:57856"/>
        <dbReference type="ChEBI" id="CHEBI:59789"/>
        <dbReference type="ChEBI" id="CHEBI:61891"/>
        <dbReference type="EC" id="2.1.1.297"/>
    </reaction>
</comment>
<feature type="binding site" evidence="5">
    <location>
        <begin position="133"/>
        <end position="137"/>
    </location>
    <ligand>
        <name>S-adenosyl-L-methionine</name>
        <dbReference type="ChEBI" id="CHEBI:59789"/>
    </ligand>
</feature>
<dbReference type="Pfam" id="PF17827">
    <property type="entry name" value="PrmC_N"/>
    <property type="match status" value="1"/>
</dbReference>
<dbReference type="GO" id="GO:0032259">
    <property type="term" value="P:methylation"/>
    <property type="evidence" value="ECO:0007669"/>
    <property type="project" value="UniProtKB-KW"/>
</dbReference>
<dbReference type="InterPro" id="IPR004556">
    <property type="entry name" value="HemK-like"/>
</dbReference>
<comment type="similarity">
    <text evidence="5">Belongs to the protein N5-glutamine methyltransferase family. PrmC subfamily.</text>
</comment>